<dbReference type="AlphaFoldDB" id="A0A9W5R0N6"/>
<evidence type="ECO:0000313" key="1">
    <source>
        <dbReference type="EMBL" id="EOQ01041.1"/>
    </source>
</evidence>
<gene>
    <name evidence="1" type="ORF">IKC_06549</name>
</gene>
<reference evidence="1 2" key="1">
    <citation type="submission" date="2012-12" db="EMBL/GenBank/DDBJ databases">
        <title>The Genome Sequence of Bacillus cereus VD184.</title>
        <authorList>
            <consortium name="The Broad Institute Genome Sequencing Platform"/>
            <consortium name="The Broad Institute Genome Sequencing Center for Infectious Disease"/>
            <person name="Feldgarden M."/>
            <person name="Van der Auwera G.A."/>
            <person name="Mahillon J."/>
            <person name="Duprez V."/>
            <person name="Timmery S."/>
            <person name="Mattelet C."/>
            <person name="Dierick K."/>
            <person name="Sun M."/>
            <person name="Yu Z."/>
            <person name="Zhu L."/>
            <person name="Hu X."/>
            <person name="Shank E.B."/>
            <person name="Swiecicka I."/>
            <person name="Hansen B.M."/>
            <person name="Andrup L."/>
            <person name="Walker B."/>
            <person name="Young S.K."/>
            <person name="Zeng Q."/>
            <person name="Gargeya S."/>
            <person name="Fitzgerald M."/>
            <person name="Haas B."/>
            <person name="Abouelleil A."/>
            <person name="Alvarado L."/>
            <person name="Arachchi H.M."/>
            <person name="Berlin A.M."/>
            <person name="Chapman S.B."/>
            <person name="Dewar J."/>
            <person name="Goldberg J."/>
            <person name="Griggs A."/>
            <person name="Gujja S."/>
            <person name="Hansen M."/>
            <person name="Howarth C."/>
            <person name="Imamovic A."/>
            <person name="Larimer J."/>
            <person name="McCowan C."/>
            <person name="Murphy C."/>
            <person name="Neiman D."/>
            <person name="Pearson M."/>
            <person name="Priest M."/>
            <person name="Roberts A."/>
            <person name="Saif S."/>
            <person name="Shea T."/>
            <person name="Sisk P."/>
            <person name="Sykes S."/>
            <person name="Wortman J."/>
            <person name="Nusbaum C."/>
            <person name="Birren B."/>
        </authorList>
    </citation>
    <scope>NUCLEOTIDE SEQUENCE [LARGE SCALE GENOMIC DNA]</scope>
    <source>
        <strain evidence="1 2">VD184</strain>
    </source>
</reference>
<proteinExistence type="predicted"/>
<dbReference type="RefSeq" id="WP_016124042.1">
    <property type="nucleotide sequence ID" value="NZ_KB976851.1"/>
</dbReference>
<accession>A0A9W5R0N6</accession>
<organism evidence="1 2">
    <name type="scientific">Bacillus cereus VD184</name>
    <dbReference type="NCBI Taxonomy" id="1053242"/>
    <lineage>
        <taxon>Bacteria</taxon>
        <taxon>Bacillati</taxon>
        <taxon>Bacillota</taxon>
        <taxon>Bacilli</taxon>
        <taxon>Bacillales</taxon>
        <taxon>Bacillaceae</taxon>
        <taxon>Bacillus</taxon>
        <taxon>Bacillus cereus group</taxon>
    </lineage>
</organism>
<evidence type="ECO:0000313" key="2">
    <source>
        <dbReference type="Proteomes" id="UP000014028"/>
    </source>
</evidence>
<dbReference type="EMBL" id="AHFK01000112">
    <property type="protein sequence ID" value="EOQ01041.1"/>
    <property type="molecule type" value="Genomic_DNA"/>
</dbReference>
<dbReference type="Proteomes" id="UP000014028">
    <property type="component" value="Unassembled WGS sequence"/>
</dbReference>
<protein>
    <submittedName>
        <fullName evidence="1">Uncharacterized protein</fullName>
    </submittedName>
</protein>
<comment type="caution">
    <text evidence="1">The sequence shown here is derived from an EMBL/GenBank/DDBJ whole genome shotgun (WGS) entry which is preliminary data.</text>
</comment>
<name>A0A9W5R0N6_BACCE</name>
<sequence length="94" mass="11361">MKQSKEFLYWCEKLEEFNDDMNDIEELCIEYGKIKKPTRKTDRELYDLYNTYSTYVKTTIFSKNTFSNEGLPIQDWCKKTGWDMKELLGELSFL</sequence>